<dbReference type="InterPro" id="IPR036388">
    <property type="entry name" value="WH-like_DNA-bd_sf"/>
</dbReference>
<dbReference type="AlphaFoldDB" id="A0A0H4PI65"/>
<dbReference type="PANTHER" id="PTHR43133:SF46">
    <property type="entry name" value="RNA POLYMERASE SIGMA-70 FACTOR ECF SUBFAMILY"/>
    <property type="match status" value="1"/>
</dbReference>
<comment type="similarity">
    <text evidence="1">Belongs to the sigma-70 factor family.</text>
</comment>
<evidence type="ECO:0000256" key="6">
    <source>
        <dbReference type="ARBA" id="ARBA00024701"/>
    </source>
</evidence>
<keyword evidence="5" id="KW-0804">Transcription</keyword>
<keyword evidence="9" id="KW-1185">Reference proteome</keyword>
<evidence type="ECO:0000256" key="1">
    <source>
        <dbReference type="ARBA" id="ARBA00007788"/>
    </source>
</evidence>
<dbReference type="InterPro" id="IPR016032">
    <property type="entry name" value="Sig_transdc_resp-reg_C-effctor"/>
</dbReference>
<dbReference type="Pfam" id="PF04542">
    <property type="entry name" value="Sigma70_r2"/>
    <property type="match status" value="1"/>
</dbReference>
<evidence type="ECO:0000256" key="4">
    <source>
        <dbReference type="ARBA" id="ARBA00023082"/>
    </source>
</evidence>
<dbReference type="SMART" id="SM00421">
    <property type="entry name" value="HTH_LUXR"/>
    <property type="match status" value="1"/>
</dbReference>
<keyword evidence="4" id="KW-0731">Sigma factor</keyword>
<dbReference type="EMBL" id="CP012040">
    <property type="protein sequence ID" value="AKP53844.1"/>
    <property type="molecule type" value="Genomic_DNA"/>
</dbReference>
<keyword evidence="3" id="KW-0805">Transcription regulation</keyword>
<gene>
    <name evidence="8" type="ORF">CA2015_4505</name>
</gene>
<evidence type="ECO:0000256" key="5">
    <source>
        <dbReference type="ARBA" id="ARBA00023163"/>
    </source>
</evidence>
<evidence type="ECO:0000313" key="9">
    <source>
        <dbReference type="Proteomes" id="UP000036520"/>
    </source>
</evidence>
<dbReference type="Pfam" id="PF08281">
    <property type="entry name" value="Sigma70_r4_2"/>
    <property type="match status" value="1"/>
</dbReference>
<dbReference type="OrthoDB" id="764811at2"/>
<dbReference type="InterPro" id="IPR000792">
    <property type="entry name" value="Tscrpt_reg_LuxR_C"/>
</dbReference>
<proteinExistence type="inferred from homology"/>
<dbReference type="GO" id="GO:0016987">
    <property type="term" value="F:sigma factor activity"/>
    <property type="evidence" value="ECO:0007669"/>
    <property type="project" value="UniProtKB-KW"/>
</dbReference>
<dbReference type="RefSeq" id="WP_048643901.1">
    <property type="nucleotide sequence ID" value="NZ_CP012040.1"/>
</dbReference>
<feature type="domain" description="HTH luxR-type" evidence="7">
    <location>
        <begin position="143"/>
        <end position="191"/>
    </location>
</feature>
<dbReference type="PANTHER" id="PTHR43133">
    <property type="entry name" value="RNA POLYMERASE ECF-TYPE SIGMA FACTO"/>
    <property type="match status" value="1"/>
</dbReference>
<sequence length="200" mass="23654">MKKRVRKKSQHNETDLVLLLKQGDKFAFEELYHRYIDRMLGFASSFLLNAEEAEEVVQIVFIGVWDNRKSFDPEKSFSAYLYRSIKNRILNRIRDQKKMCDLSNISDEKSFDGLDIEREICLKETTREALEVVSKMPKIRQRVFILSKIDGLSNKEIAEKLSISTRTVEHHIYKAKKSFKVNNFDNIVLFLLFMNEILYC</sequence>
<evidence type="ECO:0000256" key="2">
    <source>
        <dbReference type="ARBA" id="ARBA00021245"/>
    </source>
</evidence>
<dbReference type="InterPro" id="IPR014284">
    <property type="entry name" value="RNA_pol_sigma-70_dom"/>
</dbReference>
<dbReference type="Gene3D" id="1.10.10.10">
    <property type="entry name" value="Winged helix-like DNA-binding domain superfamily/Winged helix DNA-binding domain"/>
    <property type="match status" value="1"/>
</dbReference>
<dbReference type="SUPFAM" id="SSF88946">
    <property type="entry name" value="Sigma2 domain of RNA polymerase sigma factors"/>
    <property type="match status" value="1"/>
</dbReference>
<comment type="function">
    <text evidence="6">Sigma factors are initiation factors that promote the attachment of RNA polymerase to specific initiation sites and are then released. Sigma-S contributes to the protection against external stress, thus playing a role in cellular fitness and survival.</text>
</comment>
<dbReference type="InterPro" id="IPR013325">
    <property type="entry name" value="RNA_pol_sigma_r2"/>
</dbReference>
<name>A0A0H4PI65_9BACT</name>
<accession>A0A0H4PI65</accession>
<dbReference type="InterPro" id="IPR039425">
    <property type="entry name" value="RNA_pol_sigma-70-like"/>
</dbReference>
<dbReference type="SUPFAM" id="SSF46894">
    <property type="entry name" value="C-terminal effector domain of the bipartite response regulators"/>
    <property type="match status" value="1"/>
</dbReference>
<evidence type="ECO:0000259" key="7">
    <source>
        <dbReference type="SMART" id="SM00421"/>
    </source>
</evidence>
<dbReference type="InterPro" id="IPR014327">
    <property type="entry name" value="RNA_pol_sigma70_bacteroid"/>
</dbReference>
<dbReference type="Proteomes" id="UP000036520">
    <property type="component" value="Chromosome"/>
</dbReference>
<dbReference type="Gene3D" id="1.10.1740.10">
    <property type="match status" value="1"/>
</dbReference>
<dbReference type="STRING" id="320787.CA2015_4505"/>
<dbReference type="GO" id="GO:0003677">
    <property type="term" value="F:DNA binding"/>
    <property type="evidence" value="ECO:0007669"/>
    <property type="project" value="InterPro"/>
</dbReference>
<dbReference type="GO" id="GO:0006352">
    <property type="term" value="P:DNA-templated transcription initiation"/>
    <property type="evidence" value="ECO:0007669"/>
    <property type="project" value="InterPro"/>
</dbReference>
<organism evidence="8 9">
    <name type="scientific">Cyclobacterium amurskyense</name>
    <dbReference type="NCBI Taxonomy" id="320787"/>
    <lineage>
        <taxon>Bacteria</taxon>
        <taxon>Pseudomonadati</taxon>
        <taxon>Bacteroidota</taxon>
        <taxon>Cytophagia</taxon>
        <taxon>Cytophagales</taxon>
        <taxon>Cyclobacteriaceae</taxon>
        <taxon>Cyclobacterium</taxon>
    </lineage>
</organism>
<dbReference type="InterPro" id="IPR007627">
    <property type="entry name" value="RNA_pol_sigma70_r2"/>
</dbReference>
<dbReference type="NCBIfam" id="TIGR02937">
    <property type="entry name" value="sigma70-ECF"/>
    <property type="match status" value="1"/>
</dbReference>
<dbReference type="KEGG" id="camu:CA2015_4505"/>
<evidence type="ECO:0000313" key="8">
    <source>
        <dbReference type="EMBL" id="AKP53844.1"/>
    </source>
</evidence>
<evidence type="ECO:0000256" key="3">
    <source>
        <dbReference type="ARBA" id="ARBA00023015"/>
    </source>
</evidence>
<dbReference type="NCBIfam" id="TIGR02985">
    <property type="entry name" value="Sig70_bacteroi1"/>
    <property type="match status" value="1"/>
</dbReference>
<reference evidence="8 9" key="1">
    <citation type="submission" date="2015-07" db="EMBL/GenBank/DDBJ databases">
        <authorList>
            <person name="Kim K.M."/>
        </authorList>
    </citation>
    <scope>NUCLEOTIDE SEQUENCE [LARGE SCALE GENOMIC DNA]</scope>
    <source>
        <strain evidence="8 9">KCTC 12363</strain>
    </source>
</reference>
<dbReference type="InterPro" id="IPR013249">
    <property type="entry name" value="RNA_pol_sigma70_r4_t2"/>
</dbReference>
<protein>
    <recommendedName>
        <fullName evidence="2">RNA polymerase sigma factor SigS</fullName>
    </recommendedName>
</protein>